<feature type="transmembrane region" description="Helical" evidence="12">
    <location>
        <begin position="156"/>
        <end position="176"/>
    </location>
</feature>
<keyword evidence="9 12" id="KW-0472">Membrane</keyword>
<dbReference type="InterPro" id="IPR035906">
    <property type="entry name" value="MetI-like_sf"/>
</dbReference>
<evidence type="ECO:0000256" key="3">
    <source>
        <dbReference type="ARBA" id="ARBA00022475"/>
    </source>
</evidence>
<evidence type="ECO:0000256" key="6">
    <source>
        <dbReference type="ARBA" id="ARBA00022856"/>
    </source>
</evidence>
<feature type="transmembrane region" description="Helical" evidence="12">
    <location>
        <begin position="213"/>
        <end position="239"/>
    </location>
</feature>
<evidence type="ECO:0000256" key="2">
    <source>
        <dbReference type="ARBA" id="ARBA00022448"/>
    </source>
</evidence>
<evidence type="ECO:0000256" key="10">
    <source>
        <dbReference type="ARBA" id="ARBA00024202"/>
    </source>
</evidence>
<dbReference type="PROSITE" id="PS50928">
    <property type="entry name" value="ABC_TM1"/>
    <property type="match status" value="1"/>
</dbReference>
<dbReference type="Pfam" id="PF12911">
    <property type="entry name" value="OppC_N"/>
    <property type="match status" value="1"/>
</dbReference>
<dbReference type="GO" id="GO:0055085">
    <property type="term" value="P:transmembrane transport"/>
    <property type="evidence" value="ECO:0007669"/>
    <property type="project" value="InterPro"/>
</dbReference>
<feature type="transmembrane region" description="Helical" evidence="12">
    <location>
        <begin position="259"/>
        <end position="281"/>
    </location>
</feature>
<feature type="domain" description="ABC transmembrane type-1" evidence="13">
    <location>
        <begin position="93"/>
        <end position="282"/>
    </location>
</feature>
<dbReference type="PANTHER" id="PTHR43386">
    <property type="entry name" value="OLIGOPEPTIDE TRANSPORT SYSTEM PERMEASE PROTEIN APPC"/>
    <property type="match status" value="1"/>
</dbReference>
<keyword evidence="2 12" id="KW-0813">Transport</keyword>
<keyword evidence="8 12" id="KW-1133">Transmembrane helix</keyword>
<dbReference type="EMBL" id="FOYL01000001">
    <property type="protein sequence ID" value="SFR00094.1"/>
    <property type="molecule type" value="Genomic_DNA"/>
</dbReference>
<evidence type="ECO:0000256" key="7">
    <source>
        <dbReference type="ARBA" id="ARBA00022927"/>
    </source>
</evidence>
<dbReference type="OrthoDB" id="6637947at2"/>
<evidence type="ECO:0000256" key="8">
    <source>
        <dbReference type="ARBA" id="ARBA00022989"/>
    </source>
</evidence>
<accession>A0A1I6D3P3</accession>
<keyword evidence="4" id="KW-0997">Cell inner membrane</keyword>
<dbReference type="GO" id="GO:0005886">
    <property type="term" value="C:plasma membrane"/>
    <property type="evidence" value="ECO:0007669"/>
    <property type="project" value="UniProtKB-SubCell"/>
</dbReference>
<evidence type="ECO:0000256" key="9">
    <source>
        <dbReference type="ARBA" id="ARBA00023136"/>
    </source>
</evidence>
<dbReference type="SUPFAM" id="SSF161098">
    <property type="entry name" value="MetI-like"/>
    <property type="match status" value="1"/>
</dbReference>
<proteinExistence type="inferred from homology"/>
<comment type="similarity">
    <text evidence="10">Belongs to the binding-protein-dependent transport system permease family. OppBC subfamily.</text>
</comment>
<name>A0A1I6D3P3_9PSEU</name>
<dbReference type="InterPro" id="IPR025966">
    <property type="entry name" value="OppC_N"/>
</dbReference>
<evidence type="ECO:0000259" key="13">
    <source>
        <dbReference type="PROSITE" id="PS50928"/>
    </source>
</evidence>
<dbReference type="AlphaFoldDB" id="A0A1I6D3P3"/>
<feature type="transmembrane region" description="Helical" evidence="12">
    <location>
        <begin position="97"/>
        <end position="121"/>
    </location>
</feature>
<protein>
    <recommendedName>
        <fullName evidence="11">Oligopeptide transport system permease protein OppC</fullName>
    </recommendedName>
</protein>
<keyword evidence="5 12" id="KW-0812">Transmembrane</keyword>
<comment type="subcellular location">
    <subcellularLocation>
        <location evidence="1">Cell inner membrane</location>
        <topology evidence="1">Multi-pass membrane protein</topology>
    </subcellularLocation>
    <subcellularLocation>
        <location evidence="12">Cell membrane</location>
        <topology evidence="12">Multi-pass membrane protein</topology>
    </subcellularLocation>
</comment>
<evidence type="ECO:0000256" key="11">
    <source>
        <dbReference type="ARBA" id="ARBA00072251"/>
    </source>
</evidence>
<evidence type="ECO:0000313" key="14">
    <source>
        <dbReference type="EMBL" id="SFR00094.1"/>
    </source>
</evidence>
<dbReference type="InterPro" id="IPR050366">
    <property type="entry name" value="BP-dependent_transpt_permease"/>
</dbReference>
<dbReference type="InterPro" id="IPR000515">
    <property type="entry name" value="MetI-like"/>
</dbReference>
<dbReference type="CDD" id="cd06261">
    <property type="entry name" value="TM_PBP2"/>
    <property type="match status" value="1"/>
</dbReference>
<reference evidence="15" key="1">
    <citation type="submission" date="2016-10" db="EMBL/GenBank/DDBJ databases">
        <authorList>
            <person name="Varghese N."/>
            <person name="Submissions S."/>
        </authorList>
    </citation>
    <scope>NUCLEOTIDE SEQUENCE [LARGE SCALE GENOMIC DNA]</scope>
    <source>
        <strain evidence="15">DSM 44232</strain>
    </source>
</reference>
<evidence type="ECO:0000256" key="4">
    <source>
        <dbReference type="ARBA" id="ARBA00022519"/>
    </source>
</evidence>
<keyword evidence="3" id="KW-1003">Cell membrane</keyword>
<gene>
    <name evidence="14" type="ORF">SAMN04488564_1011015</name>
</gene>
<dbReference type="Pfam" id="PF00528">
    <property type="entry name" value="BPD_transp_1"/>
    <property type="match status" value="1"/>
</dbReference>
<keyword evidence="7" id="KW-0653">Protein transport</keyword>
<dbReference type="PANTHER" id="PTHR43386:SF2">
    <property type="entry name" value="OLIGOPEPTIDE TRANSPORT SYSTEM PERMEASE PROTEIN OPPC"/>
    <property type="match status" value="1"/>
</dbReference>
<feature type="transmembrane region" description="Helical" evidence="12">
    <location>
        <begin position="128"/>
        <end position="150"/>
    </location>
</feature>
<sequence length="299" mass="32642">MAETRVSKYIEPPHLRLSRNRLYRRRFARNRGAMIGLMLLGFLVIYATLGGLLTPWHWSDQDFLALTERPSGRHLMGTNQGGGDVLAQTVVGLRRSLMIGLSVSCMTTLISAMVGAFAAYFGGWIERLALALIHFLLIVPSFLVLALVSNRVGGDWLVLVFALALFGWMIAARGVWSMSTSLRERDYILAAEFMGVPKWRIVLRHILPHLSSLLVVNFSLGVTAAVLAETSLSFLGFGVKPPDVSLGSMLADGAGVISSASWLFAFPAAFLLLFTMSMTLIADGVRDALDPVSAEASRR</sequence>
<dbReference type="STRING" id="84724.SAMN04488564_1011015"/>
<dbReference type="GO" id="GO:0015833">
    <property type="term" value="P:peptide transport"/>
    <property type="evidence" value="ECO:0007669"/>
    <property type="project" value="UniProtKB-KW"/>
</dbReference>
<feature type="transmembrane region" description="Helical" evidence="12">
    <location>
        <begin position="33"/>
        <end position="53"/>
    </location>
</feature>
<evidence type="ECO:0000313" key="15">
    <source>
        <dbReference type="Proteomes" id="UP000198583"/>
    </source>
</evidence>
<keyword evidence="6" id="KW-0571">Peptide transport</keyword>
<dbReference type="Gene3D" id="1.10.3720.10">
    <property type="entry name" value="MetI-like"/>
    <property type="match status" value="1"/>
</dbReference>
<dbReference type="Proteomes" id="UP000198583">
    <property type="component" value="Unassembled WGS sequence"/>
</dbReference>
<evidence type="ECO:0000256" key="1">
    <source>
        <dbReference type="ARBA" id="ARBA00004429"/>
    </source>
</evidence>
<organism evidence="14 15">
    <name type="scientific">Lentzea waywayandensis</name>
    <dbReference type="NCBI Taxonomy" id="84724"/>
    <lineage>
        <taxon>Bacteria</taxon>
        <taxon>Bacillati</taxon>
        <taxon>Actinomycetota</taxon>
        <taxon>Actinomycetes</taxon>
        <taxon>Pseudonocardiales</taxon>
        <taxon>Pseudonocardiaceae</taxon>
        <taxon>Lentzea</taxon>
    </lineage>
</organism>
<evidence type="ECO:0000256" key="5">
    <source>
        <dbReference type="ARBA" id="ARBA00022692"/>
    </source>
</evidence>
<evidence type="ECO:0000256" key="12">
    <source>
        <dbReference type="RuleBase" id="RU363032"/>
    </source>
</evidence>
<keyword evidence="15" id="KW-1185">Reference proteome</keyword>
<dbReference type="GO" id="GO:0015031">
    <property type="term" value="P:protein transport"/>
    <property type="evidence" value="ECO:0007669"/>
    <property type="project" value="UniProtKB-KW"/>
</dbReference>